<dbReference type="Proteomes" id="UP000094501">
    <property type="component" value="Unassembled WGS sequence"/>
</dbReference>
<dbReference type="Gene3D" id="3.10.450.50">
    <property type="match status" value="1"/>
</dbReference>
<dbReference type="AlphaFoldDB" id="A0A1E3W3I9"/>
<keyword evidence="3" id="KW-1185">Reference proteome</keyword>
<evidence type="ECO:0000259" key="1">
    <source>
        <dbReference type="Pfam" id="PF13474"/>
    </source>
</evidence>
<reference evidence="2 3" key="1">
    <citation type="journal article" date="2016" name="Environ. Microbiol.">
        <title>New Methyloceanibacter diversity from North Sea sediments includes methanotroph containing solely the soluble methane monooxygenase.</title>
        <authorList>
            <person name="Vekeman B."/>
            <person name="Kerckhof F.M."/>
            <person name="Cremers G."/>
            <person name="de Vos P."/>
            <person name="Vandamme P."/>
            <person name="Boon N."/>
            <person name="Op den Camp H.J."/>
            <person name="Heylen K."/>
        </authorList>
    </citation>
    <scope>NUCLEOTIDE SEQUENCE [LARGE SCALE GENOMIC DNA]</scope>
    <source>
        <strain evidence="2 3">R-67174</strain>
    </source>
</reference>
<dbReference type="EMBL" id="LPWG01000007">
    <property type="protein sequence ID" value="ODS00351.1"/>
    <property type="molecule type" value="Genomic_DNA"/>
</dbReference>
<dbReference type="InterPro" id="IPR032710">
    <property type="entry name" value="NTF2-like_dom_sf"/>
</dbReference>
<organism evidence="2 3">
    <name type="scientific">Methyloceanibacter methanicus</name>
    <dbReference type="NCBI Taxonomy" id="1774968"/>
    <lineage>
        <taxon>Bacteria</taxon>
        <taxon>Pseudomonadati</taxon>
        <taxon>Pseudomonadota</taxon>
        <taxon>Alphaproteobacteria</taxon>
        <taxon>Hyphomicrobiales</taxon>
        <taxon>Hyphomicrobiaceae</taxon>
        <taxon>Methyloceanibacter</taxon>
    </lineage>
</organism>
<evidence type="ECO:0000313" key="3">
    <source>
        <dbReference type="Proteomes" id="UP000094501"/>
    </source>
</evidence>
<dbReference type="InterPro" id="IPR037401">
    <property type="entry name" value="SnoaL-like"/>
</dbReference>
<dbReference type="SUPFAM" id="SSF54427">
    <property type="entry name" value="NTF2-like"/>
    <property type="match status" value="1"/>
</dbReference>
<dbReference type="STRING" id="1774968.AUC68_00835"/>
<comment type="caution">
    <text evidence="2">The sequence shown here is derived from an EMBL/GenBank/DDBJ whole genome shotgun (WGS) entry which is preliminary data.</text>
</comment>
<proteinExistence type="predicted"/>
<gene>
    <name evidence="2" type="ORF">AUC68_00835</name>
</gene>
<sequence>MGGLSMTEMSNDEVAVRAAVDRWVVVLNAMLNGDPKPLEDLYSHADDVTYMGAEGTFQIGWDATCADWKAQAENSTGGQVEAAGVHVVVSGNLAAAQHYTRGQVRQPDGRINETNVRESSVFRKENGAWKMIAHHADGLPYWEKAFA</sequence>
<feature type="domain" description="SnoaL-like" evidence="1">
    <location>
        <begin position="16"/>
        <end position="136"/>
    </location>
</feature>
<evidence type="ECO:0000313" key="2">
    <source>
        <dbReference type="EMBL" id="ODS00351.1"/>
    </source>
</evidence>
<name>A0A1E3W3I9_9HYPH</name>
<dbReference type="Pfam" id="PF13474">
    <property type="entry name" value="SnoaL_3"/>
    <property type="match status" value="1"/>
</dbReference>
<accession>A0A1E3W3I9</accession>
<protein>
    <recommendedName>
        <fullName evidence="1">SnoaL-like domain-containing protein</fullName>
    </recommendedName>
</protein>